<evidence type="ECO:0000256" key="2">
    <source>
        <dbReference type="ARBA" id="ARBA00005692"/>
    </source>
</evidence>
<comment type="subcellular location">
    <subcellularLocation>
        <location evidence="1">Membrane</location>
        <topology evidence="1">Multi-pass membrane protein</topology>
    </subcellularLocation>
</comment>
<organism evidence="8">
    <name type="scientific">Caenorhabditis remanei</name>
    <name type="common">Caenorhabditis vulgaris</name>
    <dbReference type="NCBI Taxonomy" id="31234"/>
    <lineage>
        <taxon>Eukaryota</taxon>
        <taxon>Metazoa</taxon>
        <taxon>Ecdysozoa</taxon>
        <taxon>Nematoda</taxon>
        <taxon>Chromadorea</taxon>
        <taxon>Rhabditida</taxon>
        <taxon>Rhabditina</taxon>
        <taxon>Rhabditomorpha</taxon>
        <taxon>Rhabditoidea</taxon>
        <taxon>Rhabditidae</taxon>
        <taxon>Peloderinae</taxon>
        <taxon>Caenorhabditis</taxon>
    </lineage>
</organism>
<dbReference type="GO" id="GO:0004888">
    <property type="term" value="F:transmembrane signaling receptor activity"/>
    <property type="evidence" value="ECO:0007669"/>
    <property type="project" value="InterPro"/>
</dbReference>
<dbReference type="OMA" id="EITCHEC"/>
<evidence type="ECO:0000256" key="4">
    <source>
        <dbReference type="ARBA" id="ARBA00022989"/>
    </source>
</evidence>
<protein>
    <recommendedName>
        <fullName evidence="6">Serpentine receptor class gamma</fullName>
    </recommendedName>
</protein>
<dbReference type="InterPro" id="IPR000609">
    <property type="entry name" value="7TM_GPCR_serpentine_rcpt_Srg"/>
</dbReference>
<keyword evidence="4 6" id="KW-1133">Transmembrane helix</keyword>
<evidence type="ECO:0000313" key="7">
    <source>
        <dbReference type="EMBL" id="EFO93300.1"/>
    </source>
</evidence>
<dbReference type="eggNOG" id="ENOG502THDS">
    <property type="taxonomic scope" value="Eukaryota"/>
</dbReference>
<dbReference type="AlphaFoldDB" id="E3NCR1"/>
<evidence type="ECO:0000313" key="8">
    <source>
        <dbReference type="Proteomes" id="UP000008281"/>
    </source>
</evidence>
<dbReference type="STRING" id="31234.E3NCR1"/>
<dbReference type="GO" id="GO:0007606">
    <property type="term" value="P:sensory perception of chemical stimulus"/>
    <property type="evidence" value="ECO:0007669"/>
    <property type="project" value="UniProtKB-UniRule"/>
</dbReference>
<gene>
    <name evidence="7" type="ORF">CRE_20954</name>
</gene>
<dbReference type="EMBL" id="DS268601">
    <property type="protein sequence ID" value="EFO93300.1"/>
    <property type="molecule type" value="Genomic_DNA"/>
</dbReference>
<feature type="transmembrane region" description="Helical" evidence="6">
    <location>
        <begin position="171"/>
        <end position="191"/>
    </location>
</feature>
<reference evidence="7" key="1">
    <citation type="submission" date="2007-07" db="EMBL/GenBank/DDBJ databases">
        <title>PCAP assembly of the Caenorhabditis remanei genome.</title>
        <authorList>
            <consortium name="The Caenorhabditis remanei Sequencing Consortium"/>
            <person name="Wilson R.K."/>
        </authorList>
    </citation>
    <scope>NUCLEOTIDE SEQUENCE [LARGE SCALE GENOMIC DNA]</scope>
    <source>
        <strain evidence="7">PB4641</strain>
    </source>
</reference>
<dbReference type="HOGENOM" id="CLU_069704_1_1_1"/>
<feature type="transmembrane region" description="Helical" evidence="6">
    <location>
        <begin position="248"/>
        <end position="268"/>
    </location>
</feature>
<dbReference type="InParanoid" id="E3NCR1"/>
<dbReference type="PANTHER" id="PTHR31552">
    <property type="entry name" value="SERPENTINE RECEPTOR CLASS GAMMA"/>
    <property type="match status" value="1"/>
</dbReference>
<dbReference type="Proteomes" id="UP000008281">
    <property type="component" value="Unassembled WGS sequence"/>
</dbReference>
<feature type="transmembrane region" description="Helical" evidence="6">
    <location>
        <begin position="91"/>
        <end position="113"/>
    </location>
</feature>
<keyword evidence="8" id="KW-1185">Reference proteome</keyword>
<keyword evidence="5 6" id="KW-0472">Membrane</keyword>
<sequence>MITFIVYLLYAIPSLILYFMTLFVIIKNKSEFSSSFFQLYCYDCLVNFATFLKVFTTLRLPEITCHECLLASSFEWCNKYLPMPFIYSMGYHMAFLQYGITTIISLNRLTVLLNYKLFEPLWKKYCWIIILLLIFLPSLSTSAAFNYPSQFTYLNSTDYYSLTTEMPLLEIYVSLIPFMIIAIIISLIANYSSFKFVKKVQLWKASKAESNFLKILSTTLVIQMIGTFLSTGMLVFEQSDFKTNLSVIRPFVSDGLTLVQPWLLYIFSHSIRKKINTMLGGRKTSVATTSRILIGRSP</sequence>
<dbReference type="Pfam" id="PF02118">
    <property type="entry name" value="Srg"/>
    <property type="match status" value="1"/>
</dbReference>
<evidence type="ECO:0000256" key="6">
    <source>
        <dbReference type="RuleBase" id="RU280813"/>
    </source>
</evidence>
<evidence type="ECO:0000256" key="5">
    <source>
        <dbReference type="ARBA" id="ARBA00023136"/>
    </source>
</evidence>
<comment type="similarity">
    <text evidence="2 6">Belongs to the nematode receptor-like protein srg family.</text>
</comment>
<evidence type="ECO:0000256" key="1">
    <source>
        <dbReference type="ARBA" id="ARBA00004141"/>
    </source>
</evidence>
<accession>E3NCR1</accession>
<dbReference type="PANTHER" id="PTHR31552:SF30">
    <property type="entry name" value="SERPENTINE RECEPTOR CLASS GAMMA"/>
    <property type="match status" value="1"/>
</dbReference>
<dbReference type="OrthoDB" id="5892599at2759"/>
<proteinExistence type="inferred from homology"/>
<feature type="transmembrane region" description="Helical" evidence="6">
    <location>
        <begin position="7"/>
        <end position="26"/>
    </location>
</feature>
<feature type="transmembrane region" description="Helical" evidence="6">
    <location>
        <begin position="212"/>
        <end position="236"/>
    </location>
</feature>
<keyword evidence="3 6" id="KW-0812">Transmembrane</keyword>
<dbReference type="GO" id="GO:0016020">
    <property type="term" value="C:membrane"/>
    <property type="evidence" value="ECO:0007669"/>
    <property type="project" value="UniProtKB-SubCell"/>
</dbReference>
<name>E3NCR1_CAERE</name>
<comment type="caution">
    <text evidence="6">Lacks conserved residue(s) required for the propagation of feature annotation.</text>
</comment>
<feature type="transmembrane region" description="Helical" evidence="6">
    <location>
        <begin position="125"/>
        <end position="145"/>
    </location>
</feature>
<evidence type="ECO:0000256" key="3">
    <source>
        <dbReference type="ARBA" id="ARBA00022692"/>
    </source>
</evidence>